<dbReference type="RefSeq" id="WP_185191410.1">
    <property type="nucleotide sequence ID" value="NZ_JACKXD010000001.1"/>
</dbReference>
<dbReference type="SUPFAM" id="SSF56349">
    <property type="entry name" value="DNA breaking-rejoining enzymes"/>
    <property type="match status" value="1"/>
</dbReference>
<organism evidence="3 4">
    <name type="scientific">Halobellus ruber</name>
    <dbReference type="NCBI Taxonomy" id="2761102"/>
    <lineage>
        <taxon>Archaea</taxon>
        <taxon>Methanobacteriati</taxon>
        <taxon>Methanobacteriota</taxon>
        <taxon>Stenosarchaea group</taxon>
        <taxon>Halobacteria</taxon>
        <taxon>Halobacteriales</taxon>
        <taxon>Haloferacaceae</taxon>
        <taxon>Halobellus</taxon>
    </lineage>
</organism>
<dbReference type="GO" id="GO:0006310">
    <property type="term" value="P:DNA recombination"/>
    <property type="evidence" value="ECO:0007669"/>
    <property type="project" value="UniProtKB-KW"/>
</dbReference>
<keyword evidence="4" id="KW-1185">Reference proteome</keyword>
<dbReference type="PROSITE" id="PS51898">
    <property type="entry name" value="TYR_RECOMBINASE"/>
    <property type="match status" value="1"/>
</dbReference>
<dbReference type="InterPro" id="IPR002104">
    <property type="entry name" value="Integrase_catalytic"/>
</dbReference>
<evidence type="ECO:0000313" key="3">
    <source>
        <dbReference type="EMBL" id="MBB6645032.1"/>
    </source>
</evidence>
<dbReference type="Proteomes" id="UP000546257">
    <property type="component" value="Unassembled WGS sequence"/>
</dbReference>
<dbReference type="EMBL" id="JACKXD010000001">
    <property type="protein sequence ID" value="MBB6645032.1"/>
    <property type="molecule type" value="Genomic_DNA"/>
</dbReference>
<accession>A0A7J9SET6</accession>
<name>A0A7J9SET6_9EURY</name>
<evidence type="ECO:0000313" key="4">
    <source>
        <dbReference type="Proteomes" id="UP000546257"/>
    </source>
</evidence>
<gene>
    <name evidence="3" type="ORF">H5V44_01735</name>
</gene>
<feature type="domain" description="Tyr recombinase" evidence="2">
    <location>
        <begin position="125"/>
        <end position="312"/>
    </location>
</feature>
<evidence type="ECO:0000256" key="1">
    <source>
        <dbReference type="ARBA" id="ARBA00023172"/>
    </source>
</evidence>
<dbReference type="InterPro" id="IPR011010">
    <property type="entry name" value="DNA_brk_join_enz"/>
</dbReference>
<evidence type="ECO:0000259" key="2">
    <source>
        <dbReference type="PROSITE" id="PS51898"/>
    </source>
</evidence>
<comment type="caution">
    <text evidence="3">The sequence shown here is derived from an EMBL/GenBank/DDBJ whole genome shotgun (WGS) entry which is preliminary data.</text>
</comment>
<dbReference type="InterPro" id="IPR013762">
    <property type="entry name" value="Integrase-like_cat_sf"/>
</dbReference>
<protein>
    <submittedName>
        <fullName evidence="3">Tyrosine-type recombinase/integrase</fullName>
    </submittedName>
</protein>
<dbReference type="GO" id="GO:0003677">
    <property type="term" value="F:DNA binding"/>
    <property type="evidence" value="ECO:0007669"/>
    <property type="project" value="InterPro"/>
</dbReference>
<dbReference type="GO" id="GO:0015074">
    <property type="term" value="P:DNA integration"/>
    <property type="evidence" value="ECO:0007669"/>
    <property type="project" value="InterPro"/>
</dbReference>
<reference evidence="3 4" key="1">
    <citation type="submission" date="2020-08" db="EMBL/GenBank/DDBJ databases">
        <authorList>
            <person name="Seo M.-J."/>
        </authorList>
    </citation>
    <scope>NUCLEOTIDE SEQUENCE [LARGE SCALE GENOMIC DNA]</scope>
    <source>
        <strain evidence="3 4">MBLA0160</strain>
    </source>
</reference>
<dbReference type="Gene3D" id="1.10.443.10">
    <property type="entry name" value="Intergrase catalytic core"/>
    <property type="match status" value="1"/>
</dbReference>
<dbReference type="AlphaFoldDB" id="A0A7J9SET6"/>
<proteinExistence type="predicted"/>
<dbReference type="CDD" id="cd00397">
    <property type="entry name" value="DNA_BRE_C"/>
    <property type="match status" value="1"/>
</dbReference>
<dbReference type="Pfam" id="PF00589">
    <property type="entry name" value="Phage_integrase"/>
    <property type="match status" value="1"/>
</dbReference>
<keyword evidence="1" id="KW-0233">DNA recombination</keyword>
<sequence>MTEYVSESIERLRDRLEESDDISDADAEILRRFSDELRILGPSKYGDYAHEKYLMRLVAMAEGVGGLADAIEDEDAARRIVAWINTEKTGSPETNKDYRVALRQLGAVLTDGDDPPVSLAWVPGGYPDNYDPAPDPSDLVGWDEDVVPMIESCHNARDKAVIALAFDLGPRPHELYDLEVGAFADHKYGLQVTVEGKTGQRSPVLVPSVRYVTRWLDEHPGEDDDPFVSRLNRPEAVSNNYIRDIFKDAADRAGVEKPVTPRYFRKASASHLASKGVSQAHIEDHHGWTRGSDIAARYVAVFGDANDREIAAAHGVDVEQDEPTPIAPVPCPRCDADVPRHKDFCPECKQSMDVEATALVEEFSDLLDELLVDADDADERQDLIRARRRFESRPDDFSKDDLHRYLSSLSD</sequence>